<organism evidence="2 3">
    <name type="scientific">Equus przewalskii</name>
    <name type="common">Przewalski's horse</name>
    <name type="synonym">Equus caballus przewalskii</name>
    <dbReference type="NCBI Taxonomy" id="9798"/>
    <lineage>
        <taxon>Eukaryota</taxon>
        <taxon>Metazoa</taxon>
        <taxon>Chordata</taxon>
        <taxon>Craniata</taxon>
        <taxon>Vertebrata</taxon>
        <taxon>Euteleostomi</taxon>
        <taxon>Mammalia</taxon>
        <taxon>Eutheria</taxon>
        <taxon>Laurasiatheria</taxon>
        <taxon>Perissodactyla</taxon>
        <taxon>Equidae</taxon>
        <taxon>Equus</taxon>
    </lineage>
</organism>
<evidence type="ECO:0000313" key="2">
    <source>
        <dbReference type="Proteomes" id="UP001652662"/>
    </source>
</evidence>
<feature type="compositionally biased region" description="Low complexity" evidence="1">
    <location>
        <begin position="81"/>
        <end position="90"/>
    </location>
</feature>
<gene>
    <name evidence="3" type="primary">LOC139075210</name>
</gene>
<dbReference type="Proteomes" id="UP001652662">
    <property type="component" value="Chromosome 13"/>
</dbReference>
<evidence type="ECO:0000256" key="1">
    <source>
        <dbReference type="SAM" id="MobiDB-lite"/>
    </source>
</evidence>
<feature type="compositionally biased region" description="Gly residues" evidence="1">
    <location>
        <begin position="1"/>
        <end position="10"/>
    </location>
</feature>
<reference evidence="3" key="1">
    <citation type="submission" date="2025-08" db="UniProtKB">
        <authorList>
            <consortium name="RefSeq"/>
        </authorList>
    </citation>
    <scope>IDENTIFICATION</scope>
    <source>
        <tissue evidence="3">Blood</tissue>
    </source>
</reference>
<dbReference type="GO" id="GO:0004860">
    <property type="term" value="F:protein kinase inhibitor activity"/>
    <property type="evidence" value="ECO:0007669"/>
    <property type="project" value="UniProtKB-KW"/>
</dbReference>
<evidence type="ECO:0000313" key="3">
    <source>
        <dbReference type="RefSeq" id="XP_070426096.1"/>
    </source>
</evidence>
<protein>
    <submittedName>
        <fullName evidence="3">Cyclin-dependent kinase inhibitor 1C-like</fullName>
    </submittedName>
</protein>
<feature type="compositionally biased region" description="Low complexity" evidence="1">
    <location>
        <begin position="111"/>
        <end position="127"/>
    </location>
</feature>
<accession>A0ABM4KD26</accession>
<keyword evidence="3" id="KW-0649">Protein kinase inhibitor</keyword>
<feature type="compositionally biased region" description="Pro residues" evidence="1">
    <location>
        <begin position="101"/>
        <end position="110"/>
    </location>
</feature>
<feature type="region of interest" description="Disordered" evidence="1">
    <location>
        <begin position="1"/>
        <end position="127"/>
    </location>
</feature>
<dbReference type="GeneID" id="139075210"/>
<feature type="compositionally biased region" description="Low complexity" evidence="1">
    <location>
        <begin position="51"/>
        <end position="66"/>
    </location>
</feature>
<dbReference type="RefSeq" id="XP_070426096.1">
    <property type="nucleotide sequence ID" value="XM_070569995.1"/>
</dbReference>
<name>A0ABM4KD26_EQUPR</name>
<sequence length="276" mass="28000">MQHAGGGAGGSSAPQPAHPKSRSGARPALPRRPGPPRLLRAPTRERRARGARAASAAARRLSAAVAGKISAPLPPLPSPSSHPSTSFPRPALRRKGAGPPGRLPLSPPLGPRVSGPAAQATAAQAADGAWALPRRTRTPDAPAAAASTAAAPGALVCSLFFPPSSEFAILGAEPARSREMLRGDWAASSQARGTRGGAVAADRPSLQRVMPEAFPSGPQVLPELRAMCAPAPARSAGSSEPPRLSAHALGLSPGEGRLLCAAFEAVNSPAWRVRFA</sequence>
<proteinExistence type="predicted"/>
<keyword evidence="2" id="KW-1185">Reference proteome</keyword>